<proteinExistence type="predicted"/>
<dbReference type="PROSITE" id="PS50010">
    <property type="entry name" value="DH_2"/>
    <property type="match status" value="1"/>
</dbReference>
<accession>A0AAD6FAB7</accession>
<evidence type="ECO:0000313" key="3">
    <source>
        <dbReference type="EMBL" id="KAJ4926547.1"/>
    </source>
</evidence>
<keyword evidence="4" id="KW-1185">Reference proteome</keyword>
<evidence type="ECO:0000313" key="4">
    <source>
        <dbReference type="Proteomes" id="UP001219934"/>
    </source>
</evidence>
<dbReference type="InterPro" id="IPR037769">
    <property type="entry name" value="Abr/Bcr"/>
</dbReference>
<dbReference type="PANTHER" id="PTHR23182">
    <property type="entry name" value="BREAKPOINT CLUSTER REGION PROTEIN BCR"/>
    <property type="match status" value="1"/>
</dbReference>
<comment type="caution">
    <text evidence="3">The sequence shown here is derived from an EMBL/GenBank/DDBJ whole genome shotgun (WGS) entry which is preliminary data.</text>
</comment>
<protein>
    <recommendedName>
        <fullName evidence="2">DH domain-containing protein</fullName>
    </recommendedName>
</protein>
<feature type="domain" description="DH" evidence="2">
    <location>
        <begin position="109"/>
        <end position="194"/>
    </location>
</feature>
<organism evidence="3 4">
    <name type="scientific">Pogonophryne albipinna</name>
    <dbReference type="NCBI Taxonomy" id="1090488"/>
    <lineage>
        <taxon>Eukaryota</taxon>
        <taxon>Metazoa</taxon>
        <taxon>Chordata</taxon>
        <taxon>Craniata</taxon>
        <taxon>Vertebrata</taxon>
        <taxon>Euteleostomi</taxon>
        <taxon>Actinopterygii</taxon>
        <taxon>Neopterygii</taxon>
        <taxon>Teleostei</taxon>
        <taxon>Neoteleostei</taxon>
        <taxon>Acanthomorphata</taxon>
        <taxon>Eupercaria</taxon>
        <taxon>Perciformes</taxon>
        <taxon>Notothenioidei</taxon>
        <taxon>Pogonophryne</taxon>
    </lineage>
</organism>
<dbReference type="Pfam" id="PF00621">
    <property type="entry name" value="RhoGEF"/>
    <property type="match status" value="1"/>
</dbReference>
<feature type="compositionally biased region" description="Basic and acidic residues" evidence="1">
    <location>
        <begin position="50"/>
        <end position="63"/>
    </location>
</feature>
<name>A0AAD6FAB7_9TELE</name>
<evidence type="ECO:0000259" key="2">
    <source>
        <dbReference type="PROSITE" id="PS50010"/>
    </source>
</evidence>
<dbReference type="GO" id="GO:0005096">
    <property type="term" value="F:GTPase activator activity"/>
    <property type="evidence" value="ECO:0007669"/>
    <property type="project" value="InterPro"/>
</dbReference>
<feature type="region of interest" description="Disordered" evidence="1">
    <location>
        <begin position="1"/>
        <end position="100"/>
    </location>
</feature>
<dbReference type="InterPro" id="IPR000219">
    <property type="entry name" value="DH_dom"/>
</dbReference>
<dbReference type="GO" id="GO:0016020">
    <property type="term" value="C:membrane"/>
    <property type="evidence" value="ECO:0007669"/>
    <property type="project" value="TreeGrafter"/>
</dbReference>
<dbReference type="GO" id="GO:0005085">
    <property type="term" value="F:guanyl-nucleotide exchange factor activity"/>
    <property type="evidence" value="ECO:0007669"/>
    <property type="project" value="InterPro"/>
</dbReference>
<reference evidence="3" key="1">
    <citation type="submission" date="2022-11" db="EMBL/GenBank/DDBJ databases">
        <title>Chromosome-level genome of Pogonophryne albipinna.</title>
        <authorList>
            <person name="Jo E."/>
        </authorList>
    </citation>
    <scope>NUCLEOTIDE SEQUENCE</scope>
    <source>
        <strain evidence="3">SGF0006</strain>
        <tissue evidence="3">Muscle</tissue>
    </source>
</reference>
<dbReference type="AlphaFoldDB" id="A0AAD6FAB7"/>
<dbReference type="Gene3D" id="1.20.900.10">
    <property type="entry name" value="Dbl homology (DH) domain"/>
    <property type="match status" value="1"/>
</dbReference>
<evidence type="ECO:0000256" key="1">
    <source>
        <dbReference type="SAM" id="MobiDB-lite"/>
    </source>
</evidence>
<feature type="compositionally biased region" description="Basic and acidic residues" evidence="1">
    <location>
        <begin position="1"/>
        <end position="10"/>
    </location>
</feature>
<dbReference type="PANTHER" id="PTHR23182:SF3">
    <property type="entry name" value="BREAKPOINT CLUSTER REGION PROTEIN"/>
    <property type="match status" value="1"/>
</dbReference>
<gene>
    <name evidence="3" type="ORF">JOQ06_008720</name>
</gene>
<dbReference type="SUPFAM" id="SSF48065">
    <property type="entry name" value="DBL homology domain (DH-domain)"/>
    <property type="match status" value="1"/>
</dbReference>
<dbReference type="Proteomes" id="UP001219934">
    <property type="component" value="Unassembled WGS sequence"/>
</dbReference>
<sequence length="242" mass="27275">MRSDVDRLKPSEAAGRSRRIWQRPPTGSSEYEKRAVDGHFTGTPPSYGYDADRAEEQRRHHEILPYIDDSPSSSPHLSSKSRSSRDTLSSGSLESSKSNECDLEKGLEMRKWVLSGILATEETYLSHLEALLLPMKPLKAAATTSQPVLTVAQIETIFFKVPELYEIHREFYDGLLPRVQQWSHHQRVGDLFQKLVSKKKDKSKTSVPMMANVTLLLMEGTTLGTQESVFEDTCGHDTNVLL</sequence>
<feature type="compositionally biased region" description="Low complexity" evidence="1">
    <location>
        <begin position="69"/>
        <end position="96"/>
    </location>
</feature>
<dbReference type="InterPro" id="IPR035899">
    <property type="entry name" value="DBL_dom_sf"/>
</dbReference>
<dbReference type="EMBL" id="JAPTMU010000020">
    <property type="protein sequence ID" value="KAJ4926547.1"/>
    <property type="molecule type" value="Genomic_DNA"/>
</dbReference>